<dbReference type="AlphaFoldDB" id="A0A348AKU2"/>
<dbReference type="EMBL" id="AP018449">
    <property type="protein sequence ID" value="BBB91690.1"/>
    <property type="molecule type" value="Genomic_DNA"/>
</dbReference>
<dbReference type="KEGG" id="mana:MAMMFC1_02374"/>
<gene>
    <name evidence="2" type="ORF">MAMMFC1_02374</name>
</gene>
<dbReference type="GO" id="GO:0044780">
    <property type="term" value="P:bacterial-type flagellum assembly"/>
    <property type="evidence" value="ECO:0007669"/>
    <property type="project" value="InterPro"/>
</dbReference>
<accession>A0A348AKU2</accession>
<protein>
    <submittedName>
        <fullName evidence="2">FlgN protein</fullName>
    </submittedName>
</protein>
<evidence type="ECO:0000256" key="1">
    <source>
        <dbReference type="ARBA" id="ARBA00022795"/>
    </source>
</evidence>
<proteinExistence type="predicted"/>
<sequence>MTAIWEKLITIMHQTIQLYQTLLELSRQKREALVAVNIQEVESITRQEELLIIEAGKLEKSRQAAIEQIIARHNLSAANPTLMQVKELADEQTAARIESIGEQIASLVKELVALNQLNTKLINQSLEYINFSINVMTQAAAEPTYSPQASQPQPRSILDWKV</sequence>
<dbReference type="InterPro" id="IPR036679">
    <property type="entry name" value="FlgN-like_sf"/>
</dbReference>
<reference evidence="2 3" key="1">
    <citation type="journal article" date="2018" name="Int. J. Syst. Evol. Microbiol.">
        <title>Methylomusa anaerophila gen. nov., sp. nov., an anaerobic methanol-utilizing bacterium isolated from a microbial fuel cell.</title>
        <authorList>
            <person name="Amano N."/>
            <person name="Yamamuro A."/>
            <person name="Miyahara M."/>
            <person name="Kouzuma A."/>
            <person name="Abe T."/>
            <person name="Watanabe K."/>
        </authorList>
    </citation>
    <scope>NUCLEOTIDE SEQUENCE [LARGE SCALE GENOMIC DNA]</scope>
    <source>
        <strain evidence="2 3">MMFC1</strain>
    </source>
</reference>
<dbReference type="Pfam" id="PF05130">
    <property type="entry name" value="FlgN"/>
    <property type="match status" value="1"/>
</dbReference>
<dbReference type="Proteomes" id="UP000276437">
    <property type="component" value="Chromosome"/>
</dbReference>
<evidence type="ECO:0000313" key="2">
    <source>
        <dbReference type="EMBL" id="BBB91690.1"/>
    </source>
</evidence>
<dbReference type="Gene3D" id="1.20.58.300">
    <property type="entry name" value="FlgN-like"/>
    <property type="match status" value="1"/>
</dbReference>
<dbReference type="SUPFAM" id="SSF140566">
    <property type="entry name" value="FlgN-like"/>
    <property type="match status" value="1"/>
</dbReference>
<keyword evidence="1" id="KW-1005">Bacterial flagellum biogenesis</keyword>
<keyword evidence="3" id="KW-1185">Reference proteome</keyword>
<dbReference type="InterPro" id="IPR007809">
    <property type="entry name" value="FlgN-like"/>
</dbReference>
<evidence type="ECO:0000313" key="3">
    <source>
        <dbReference type="Proteomes" id="UP000276437"/>
    </source>
</evidence>
<dbReference type="RefSeq" id="WP_126308678.1">
    <property type="nucleotide sequence ID" value="NZ_AP018449.1"/>
</dbReference>
<organism evidence="2 3">
    <name type="scientific">Methylomusa anaerophila</name>
    <dbReference type="NCBI Taxonomy" id="1930071"/>
    <lineage>
        <taxon>Bacteria</taxon>
        <taxon>Bacillati</taxon>
        <taxon>Bacillota</taxon>
        <taxon>Negativicutes</taxon>
        <taxon>Selenomonadales</taxon>
        <taxon>Sporomusaceae</taxon>
        <taxon>Methylomusa</taxon>
    </lineage>
</organism>
<dbReference type="OrthoDB" id="2660802at2"/>
<name>A0A348AKU2_9FIRM</name>